<dbReference type="InterPro" id="IPR045992">
    <property type="entry name" value="DUF5948"/>
</dbReference>
<proteinExistence type="predicted"/>
<dbReference type="GeneID" id="71986412"/>
<dbReference type="Proteomes" id="UP000756132">
    <property type="component" value="Chromosome 5"/>
</dbReference>
<evidence type="ECO:0000313" key="1">
    <source>
        <dbReference type="EMBL" id="UJO17474.1"/>
    </source>
</evidence>
<name>A0A9Q8P8Q8_PASFU</name>
<evidence type="ECO:0000313" key="2">
    <source>
        <dbReference type="Proteomes" id="UP000756132"/>
    </source>
</evidence>
<sequence length="49" mass="5019">MGGRDIVDSCYNFGSPGKNNQCGGNGDNCINSGKIDLCCRSQGALGAFC</sequence>
<dbReference type="AlphaFoldDB" id="A0A9Q8P8Q8"/>
<dbReference type="Pfam" id="PF19373">
    <property type="entry name" value="DUF5948"/>
    <property type="match status" value="1"/>
</dbReference>
<keyword evidence="2" id="KW-1185">Reference proteome</keyword>
<dbReference type="KEGG" id="ffu:CLAFUR5_06534"/>
<dbReference type="EMBL" id="CP090167">
    <property type="protein sequence ID" value="UJO17474.1"/>
    <property type="molecule type" value="Genomic_DNA"/>
</dbReference>
<organism evidence="1 2">
    <name type="scientific">Passalora fulva</name>
    <name type="common">Tomato leaf mold</name>
    <name type="synonym">Cladosporium fulvum</name>
    <dbReference type="NCBI Taxonomy" id="5499"/>
    <lineage>
        <taxon>Eukaryota</taxon>
        <taxon>Fungi</taxon>
        <taxon>Dikarya</taxon>
        <taxon>Ascomycota</taxon>
        <taxon>Pezizomycotina</taxon>
        <taxon>Dothideomycetes</taxon>
        <taxon>Dothideomycetidae</taxon>
        <taxon>Mycosphaerellales</taxon>
        <taxon>Mycosphaerellaceae</taxon>
        <taxon>Fulvia</taxon>
    </lineage>
</organism>
<reference evidence="1" key="1">
    <citation type="submission" date="2021-12" db="EMBL/GenBank/DDBJ databases">
        <authorList>
            <person name="Zaccaron A."/>
            <person name="Stergiopoulos I."/>
        </authorList>
    </citation>
    <scope>NUCLEOTIDE SEQUENCE</scope>
    <source>
        <strain evidence="1">Race5_Kim</strain>
    </source>
</reference>
<accession>A0A9Q8P8Q8</accession>
<gene>
    <name evidence="1" type="ORF">CLAFUR5_06534</name>
</gene>
<protein>
    <submittedName>
        <fullName evidence="1">Uncharacterized protein</fullName>
    </submittedName>
</protein>
<reference evidence="1" key="2">
    <citation type="journal article" date="2022" name="Microb. Genom.">
        <title>A chromosome-scale genome assembly of the tomato pathogen Cladosporium fulvum reveals a compartmentalized genome architecture and the presence of a dispensable chromosome.</title>
        <authorList>
            <person name="Zaccaron A.Z."/>
            <person name="Chen L.H."/>
            <person name="Samaras A."/>
            <person name="Stergiopoulos I."/>
        </authorList>
    </citation>
    <scope>NUCLEOTIDE SEQUENCE</scope>
    <source>
        <strain evidence="1">Race5_Kim</strain>
    </source>
</reference>
<dbReference type="RefSeq" id="XP_047761840.1">
    <property type="nucleotide sequence ID" value="XM_047905682.1"/>
</dbReference>